<feature type="domain" description="HTH araC/xylS-type" evidence="4">
    <location>
        <begin position="380"/>
        <end position="483"/>
    </location>
</feature>
<evidence type="ECO:0000313" key="5">
    <source>
        <dbReference type="EMBL" id="MEN7431251.1"/>
    </source>
</evidence>
<dbReference type="Proteomes" id="UP001405405">
    <property type="component" value="Unassembled WGS sequence"/>
</dbReference>
<keyword evidence="6" id="KW-1185">Reference proteome</keyword>
<keyword evidence="3" id="KW-0804">Transcription</keyword>
<dbReference type="InterPro" id="IPR050204">
    <property type="entry name" value="AraC_XylS_family_regulators"/>
</dbReference>
<evidence type="ECO:0000313" key="6">
    <source>
        <dbReference type="Proteomes" id="UP001405405"/>
    </source>
</evidence>
<dbReference type="RefSeq" id="WP_346788582.1">
    <property type="nucleotide sequence ID" value="NZ_JAYFSJ010000007.1"/>
</dbReference>
<evidence type="ECO:0000256" key="3">
    <source>
        <dbReference type="ARBA" id="ARBA00023163"/>
    </source>
</evidence>
<dbReference type="EMBL" id="JAYFSJ010000007">
    <property type="protein sequence ID" value="MEN7431251.1"/>
    <property type="molecule type" value="Genomic_DNA"/>
</dbReference>
<keyword evidence="2" id="KW-0238">DNA-binding</keyword>
<dbReference type="InterPro" id="IPR018060">
    <property type="entry name" value="HTH_AraC"/>
</dbReference>
<organism evidence="5 6">
    <name type="scientific">Chromobacterium indicum</name>
    <dbReference type="NCBI Taxonomy" id="3110228"/>
    <lineage>
        <taxon>Bacteria</taxon>
        <taxon>Pseudomonadati</taxon>
        <taxon>Pseudomonadota</taxon>
        <taxon>Betaproteobacteria</taxon>
        <taxon>Neisseriales</taxon>
        <taxon>Chromobacteriaceae</taxon>
        <taxon>Chromobacterium</taxon>
    </lineage>
</organism>
<dbReference type="PANTHER" id="PTHR46796">
    <property type="entry name" value="HTH-TYPE TRANSCRIPTIONAL ACTIVATOR RHAS-RELATED"/>
    <property type="match status" value="1"/>
</dbReference>
<evidence type="ECO:0000259" key="4">
    <source>
        <dbReference type="PROSITE" id="PS01124"/>
    </source>
</evidence>
<evidence type="ECO:0000256" key="1">
    <source>
        <dbReference type="ARBA" id="ARBA00023015"/>
    </source>
</evidence>
<dbReference type="Pfam" id="PF12833">
    <property type="entry name" value="HTH_18"/>
    <property type="match status" value="1"/>
</dbReference>
<dbReference type="PROSITE" id="PS01124">
    <property type="entry name" value="HTH_ARAC_FAMILY_2"/>
    <property type="match status" value="1"/>
</dbReference>
<sequence length="484" mass="55027">MFYDFYFPLVSALSSPSLPEGMWVKLRNARFLSASMDLVRHVQDGEGGQDASYWLQLHADLQLAMGLECDAEESYRQACRAMRASKEEMRALSSRNMGWQQLFRRRFSTAIGCFTRLVNEPDIDPRRRVEGMFGIMSILFELGHLNDAEDMLNEIAAKAEELPASDEERSNWRGLIRAMYADLAVQRMLRHAPQLSDHIYWHSGRLNDFMALRDAPEGVPQCARGSNDIELPVLRARLDFKESLNRLANGNKEERDRLLAHLDWADSNSLKAYQNSLRQEIALASLVGDYPQLAEMVLRPLNADARAGSGHRQLETLYCLSKVNQAQGYTDRARQLYSKYAMAAAHCIREGAGVVAQNGSKNHGQGVSNDITARLPAKYRRAYQYLLDNLERSDLSIREIAVEIGVTVRALQNTFRSNLGSTPSEIIRQERMVRIRRELQSDDSKVGQKVREVGNKWGVPNRSTLLNAYKRQFNEAPSQTLNRK</sequence>
<accession>A0ABV0CJL2</accession>
<evidence type="ECO:0000256" key="2">
    <source>
        <dbReference type="ARBA" id="ARBA00023125"/>
    </source>
</evidence>
<gene>
    <name evidence="5" type="ORF">VA599_10855</name>
</gene>
<dbReference type="PANTHER" id="PTHR46796:SF12">
    <property type="entry name" value="HTH-TYPE DNA-BINDING TRANSCRIPTIONAL ACTIVATOR EUTR"/>
    <property type="match status" value="1"/>
</dbReference>
<comment type="caution">
    <text evidence="5">The sequence shown here is derived from an EMBL/GenBank/DDBJ whole genome shotgun (WGS) entry which is preliminary data.</text>
</comment>
<name>A0ABV0CJL2_9NEIS</name>
<protein>
    <submittedName>
        <fullName evidence="5">Helix-turn-helix domain-containing protein</fullName>
    </submittedName>
</protein>
<proteinExistence type="predicted"/>
<keyword evidence="1" id="KW-0805">Transcription regulation</keyword>
<dbReference type="SMART" id="SM00342">
    <property type="entry name" value="HTH_ARAC"/>
    <property type="match status" value="1"/>
</dbReference>
<reference evidence="5 6" key="1">
    <citation type="submission" date="2023-12" db="EMBL/GenBank/DDBJ databases">
        <title>Chromobacterium sp. strain TRC.1.1.SA producing antimicrobial pigment.</title>
        <authorList>
            <person name="Verma N."/>
            <person name="Choksket S."/>
            <person name="Pinnaka A.K."/>
            <person name="Korpole S."/>
        </authorList>
    </citation>
    <scope>NUCLEOTIDE SEQUENCE [LARGE SCALE GENOMIC DNA]</scope>
    <source>
        <strain evidence="5 6">TRC1.1.SA</strain>
    </source>
</reference>
<dbReference type="Gene3D" id="1.10.10.60">
    <property type="entry name" value="Homeodomain-like"/>
    <property type="match status" value="1"/>
</dbReference>